<evidence type="ECO:0000256" key="7">
    <source>
        <dbReference type="ARBA" id="ARBA00023288"/>
    </source>
</evidence>
<evidence type="ECO:0000256" key="5">
    <source>
        <dbReference type="ARBA" id="ARBA00023136"/>
    </source>
</evidence>
<evidence type="ECO:0000256" key="6">
    <source>
        <dbReference type="ARBA" id="ARBA00023139"/>
    </source>
</evidence>
<feature type="region of interest" description="Disordered" evidence="8">
    <location>
        <begin position="48"/>
        <end position="68"/>
    </location>
</feature>
<dbReference type="STRING" id="109280.ENSHCOP00000011526"/>
<dbReference type="Ensembl" id="ENSHCOT00000018272.1">
    <property type="protein sequence ID" value="ENSHCOP00000011526.1"/>
    <property type="gene ID" value="ENSHCOG00000014372.1"/>
</dbReference>
<dbReference type="AlphaFoldDB" id="A0A3Q2YE30"/>
<dbReference type="Pfam" id="PF15250">
    <property type="entry name" value="Raftlin"/>
    <property type="match status" value="3"/>
</dbReference>
<evidence type="ECO:0000313" key="9">
    <source>
        <dbReference type="Ensembl" id="ENSHCOP00000011526.1"/>
    </source>
</evidence>
<evidence type="ECO:0000256" key="2">
    <source>
        <dbReference type="ARBA" id="ARBA00006390"/>
    </source>
</evidence>
<dbReference type="GO" id="GO:0005886">
    <property type="term" value="C:plasma membrane"/>
    <property type="evidence" value="ECO:0007669"/>
    <property type="project" value="UniProtKB-SubCell"/>
</dbReference>
<keyword evidence="7" id="KW-0449">Lipoprotein</keyword>
<accession>A0A3Q2YE30</accession>
<evidence type="ECO:0000256" key="1">
    <source>
        <dbReference type="ARBA" id="ARBA00004193"/>
    </source>
</evidence>
<dbReference type="PANTHER" id="PTHR17601:SF1">
    <property type="entry name" value="RAFTLIN-2"/>
    <property type="match status" value="1"/>
</dbReference>
<keyword evidence="10" id="KW-1185">Reference proteome</keyword>
<sequence>MCGVPNHIKIIPDVHSPGKYSPEDYSSRPTVQYVSSLAELPQALQPYYTQGHGPAAPPQKKEPPRRPQPYYTQGYVLAALHPIILSVGRTRSLPFSLLYRAVLARPRLNQQTASMCHSVPVLRVEEWPLPGDSLTGFNNFGGLSLPKVNSSARGGVRFVGSVLQQVSVLSNGSRLHSPKRGCRSPPHTPPRTPPGDRELEDTVAYSPGETWSTSLETHQTDVTDCHSFFPDMRLLVFFHSWAPGCAPLESLACQYHQGALSMRVSRKGQVVSALEADWLELTAAYYRRGWSLVDSFVYWDTPKGRAPPSAQHGSHSAIRFGTSCCDCGCGPLVKTDYGPLLHTLAEFGWLLTCVLPTPIIRHDSDGNLATKQVVFLQRPVRSQAAAQHRNQVLSVHCDVSSRSVSGAALRQELSPVAGGIGGFPAFGAPSSMSHLEEGCFDQEEGKAEVTCM</sequence>
<protein>
    <submittedName>
        <fullName evidence="9">Raftlin family member 2</fullName>
    </submittedName>
</protein>
<dbReference type="Proteomes" id="UP000264820">
    <property type="component" value="Unplaced"/>
</dbReference>
<feature type="region of interest" description="Disordered" evidence="8">
    <location>
        <begin position="171"/>
        <end position="199"/>
    </location>
</feature>
<evidence type="ECO:0000256" key="4">
    <source>
        <dbReference type="ARBA" id="ARBA00022707"/>
    </source>
</evidence>
<dbReference type="GeneTree" id="ENSGT00530000063609"/>
<name>A0A3Q2YE30_HIPCM</name>
<keyword evidence="4" id="KW-0519">Myristate</keyword>
<dbReference type="InterPro" id="IPR028169">
    <property type="entry name" value="Raftlin"/>
</dbReference>
<comment type="similarity">
    <text evidence="2">Belongs to the raftlin family.</text>
</comment>
<comment type="subcellular location">
    <subcellularLocation>
        <location evidence="1">Cell membrane</location>
        <topology evidence="1">Lipid-anchor</topology>
    </subcellularLocation>
</comment>
<keyword evidence="6" id="KW-0564">Palmitate</keyword>
<proteinExistence type="inferred from homology"/>
<reference evidence="9" key="2">
    <citation type="submission" date="2025-09" db="UniProtKB">
        <authorList>
            <consortium name="Ensembl"/>
        </authorList>
    </citation>
    <scope>IDENTIFICATION</scope>
</reference>
<dbReference type="PANTHER" id="PTHR17601">
    <property type="entry name" value="RAFTLIN-RELATED"/>
    <property type="match status" value="1"/>
</dbReference>
<evidence type="ECO:0000256" key="8">
    <source>
        <dbReference type="SAM" id="MobiDB-lite"/>
    </source>
</evidence>
<evidence type="ECO:0000313" key="10">
    <source>
        <dbReference type="Proteomes" id="UP000264820"/>
    </source>
</evidence>
<reference evidence="9" key="1">
    <citation type="submission" date="2025-08" db="UniProtKB">
        <authorList>
            <consortium name="Ensembl"/>
        </authorList>
    </citation>
    <scope>IDENTIFICATION</scope>
</reference>
<keyword evidence="5" id="KW-0472">Membrane</keyword>
<dbReference type="OMA" id="CHANTQS"/>
<organism evidence="9 10">
    <name type="scientific">Hippocampus comes</name>
    <name type="common">Tiger tail seahorse</name>
    <dbReference type="NCBI Taxonomy" id="109280"/>
    <lineage>
        <taxon>Eukaryota</taxon>
        <taxon>Metazoa</taxon>
        <taxon>Chordata</taxon>
        <taxon>Craniata</taxon>
        <taxon>Vertebrata</taxon>
        <taxon>Euteleostomi</taxon>
        <taxon>Actinopterygii</taxon>
        <taxon>Neopterygii</taxon>
        <taxon>Teleostei</taxon>
        <taxon>Neoteleostei</taxon>
        <taxon>Acanthomorphata</taxon>
        <taxon>Syngnathiaria</taxon>
        <taxon>Syngnathiformes</taxon>
        <taxon>Syngnathoidei</taxon>
        <taxon>Syngnathidae</taxon>
        <taxon>Hippocampus</taxon>
    </lineage>
</organism>
<keyword evidence="3" id="KW-1003">Cell membrane</keyword>
<evidence type="ECO:0000256" key="3">
    <source>
        <dbReference type="ARBA" id="ARBA00022475"/>
    </source>
</evidence>